<dbReference type="InterPro" id="IPR002912">
    <property type="entry name" value="ACT_dom"/>
</dbReference>
<evidence type="ECO:0000256" key="1">
    <source>
        <dbReference type="ARBA" id="ARBA00004974"/>
    </source>
</evidence>
<dbReference type="GO" id="GO:0003984">
    <property type="term" value="F:acetolactate synthase activity"/>
    <property type="evidence" value="ECO:0007669"/>
    <property type="project" value="UniProtKB-EC"/>
</dbReference>
<comment type="pathway">
    <text evidence="1 8">Amino-acid biosynthesis; L-isoleucine biosynthesis; L-isoleucine from 2-oxobutanoate: step 1/4.</text>
</comment>
<evidence type="ECO:0000313" key="11">
    <source>
        <dbReference type="Proteomes" id="UP000768567"/>
    </source>
</evidence>
<evidence type="ECO:0000256" key="4">
    <source>
        <dbReference type="ARBA" id="ARBA00011744"/>
    </source>
</evidence>
<dbReference type="InterPro" id="IPR045865">
    <property type="entry name" value="ACT-like_dom_sf"/>
</dbReference>
<comment type="catalytic activity">
    <reaction evidence="7 8">
        <text>2 pyruvate + H(+) = (2S)-2-acetolactate + CO2</text>
        <dbReference type="Rhea" id="RHEA:25249"/>
        <dbReference type="ChEBI" id="CHEBI:15361"/>
        <dbReference type="ChEBI" id="CHEBI:15378"/>
        <dbReference type="ChEBI" id="CHEBI:16526"/>
        <dbReference type="ChEBI" id="CHEBI:58476"/>
        <dbReference type="EC" id="2.2.1.6"/>
    </reaction>
</comment>
<comment type="caution">
    <text evidence="10">The sequence shown here is derived from an EMBL/GenBank/DDBJ whole genome shotgun (WGS) entry which is preliminary data.</text>
</comment>
<dbReference type="Pfam" id="PF22629">
    <property type="entry name" value="ACT_AHAS_ss"/>
    <property type="match status" value="1"/>
</dbReference>
<comment type="pathway">
    <text evidence="2 8">Amino-acid biosynthesis; L-valine biosynthesis; L-valine from pyruvate: step 1/4.</text>
</comment>
<dbReference type="PANTHER" id="PTHR30239:SF0">
    <property type="entry name" value="ACETOLACTATE SYNTHASE SMALL SUBUNIT 1, CHLOROPLASTIC"/>
    <property type="match status" value="1"/>
</dbReference>
<reference evidence="10 11" key="1">
    <citation type="submission" date="2020-10" db="EMBL/GenBank/DDBJ databases">
        <title>ChiBAC.</title>
        <authorList>
            <person name="Zenner C."/>
            <person name="Hitch T.C.A."/>
            <person name="Clavel T."/>
        </authorList>
    </citation>
    <scope>NUCLEOTIDE SEQUENCE [LARGE SCALE GENOMIC DNA]</scope>
    <source>
        <strain evidence="10 11">DSM 109015</strain>
    </source>
</reference>
<dbReference type="CDD" id="cd04878">
    <property type="entry name" value="ACT_AHAS"/>
    <property type="match status" value="1"/>
</dbReference>
<dbReference type="EMBL" id="JADCKC010000003">
    <property type="protein sequence ID" value="MBE5038125.1"/>
    <property type="molecule type" value="Genomic_DNA"/>
</dbReference>
<dbReference type="Proteomes" id="UP000768567">
    <property type="component" value="Unassembled WGS sequence"/>
</dbReference>
<keyword evidence="11" id="KW-1185">Reference proteome</keyword>
<dbReference type="NCBIfam" id="TIGR00119">
    <property type="entry name" value="acolac_sm"/>
    <property type="match status" value="1"/>
</dbReference>
<dbReference type="InterPro" id="IPR054480">
    <property type="entry name" value="AHAS_small-like_ACT"/>
</dbReference>
<dbReference type="Pfam" id="PF10369">
    <property type="entry name" value="ALS_ss_C"/>
    <property type="match status" value="1"/>
</dbReference>
<keyword evidence="6 8" id="KW-0100">Branched-chain amino acid biosynthesis</keyword>
<dbReference type="SUPFAM" id="SSF55021">
    <property type="entry name" value="ACT-like"/>
    <property type="match status" value="2"/>
</dbReference>
<keyword evidence="5 8" id="KW-0028">Amino-acid biosynthesis</keyword>
<dbReference type="InterPro" id="IPR039557">
    <property type="entry name" value="AHAS_ACT"/>
</dbReference>
<dbReference type="EC" id="2.2.1.6" evidence="8"/>
<evidence type="ECO:0000256" key="8">
    <source>
        <dbReference type="RuleBase" id="RU368092"/>
    </source>
</evidence>
<keyword evidence="8 10" id="KW-0808">Transferase</keyword>
<dbReference type="NCBIfam" id="NF008864">
    <property type="entry name" value="PRK11895.1"/>
    <property type="match status" value="1"/>
</dbReference>
<comment type="similarity">
    <text evidence="3 8">Belongs to the acetolactate synthase small subunit family.</text>
</comment>
<accession>A0ABR9R5T6</accession>
<evidence type="ECO:0000256" key="2">
    <source>
        <dbReference type="ARBA" id="ARBA00005025"/>
    </source>
</evidence>
<proteinExistence type="inferred from homology"/>
<dbReference type="Gene3D" id="3.30.70.1150">
    <property type="entry name" value="ACT-like. Chain A, domain 2"/>
    <property type="match status" value="1"/>
</dbReference>
<comment type="function">
    <text evidence="8">Catalyzes the conversion of 2 pyruvate molecules into acetolactate in the first common step of the biosynthetic pathway of the branched-amino acids such as leucine, isoleucine, and valine.</text>
</comment>
<dbReference type="InterPro" id="IPR004789">
    <property type="entry name" value="Acetalactate_synth_ssu"/>
</dbReference>
<dbReference type="PANTHER" id="PTHR30239">
    <property type="entry name" value="ACETOLACTATE SYNTHASE SMALL SUBUNIT"/>
    <property type="match status" value="1"/>
</dbReference>
<dbReference type="InterPro" id="IPR019455">
    <property type="entry name" value="Acetolactate_synth_ssu_C"/>
</dbReference>
<sequence>MQNQDTPDTNKRSVISILVDNQGGVLARVSSLFCRRGFNIDSLTVSATNDPTISRITVTTHGNENELSQLLLQTERLEVTRQVFELDEKNSLQRELLLLKVQADVHNRAELREIASIYKSKIIDLSPDSMVFELTGRPVKIDAFLLMFKDYNILEMCRTGVTAIERGGMHHHMQKPPQEVSGIQYPYSGAGAKA</sequence>
<evidence type="ECO:0000313" key="10">
    <source>
        <dbReference type="EMBL" id="MBE5038125.1"/>
    </source>
</evidence>
<evidence type="ECO:0000256" key="7">
    <source>
        <dbReference type="ARBA" id="ARBA00048670"/>
    </source>
</evidence>
<dbReference type="Gene3D" id="3.30.70.260">
    <property type="match status" value="1"/>
</dbReference>
<gene>
    <name evidence="10" type="primary">ilvN</name>
    <name evidence="10" type="ORF">INF35_10050</name>
</gene>
<organism evidence="10 11">
    <name type="scientific">Gemmiger gallinarum</name>
    <dbReference type="NCBI Taxonomy" id="2779354"/>
    <lineage>
        <taxon>Bacteria</taxon>
        <taxon>Bacillati</taxon>
        <taxon>Bacillota</taxon>
        <taxon>Clostridia</taxon>
        <taxon>Eubacteriales</taxon>
        <taxon>Gemmiger</taxon>
    </lineage>
</organism>
<evidence type="ECO:0000256" key="6">
    <source>
        <dbReference type="ARBA" id="ARBA00023304"/>
    </source>
</evidence>
<dbReference type="PROSITE" id="PS51671">
    <property type="entry name" value="ACT"/>
    <property type="match status" value="1"/>
</dbReference>
<feature type="domain" description="ACT" evidence="9">
    <location>
        <begin position="14"/>
        <end position="88"/>
    </location>
</feature>
<dbReference type="InterPro" id="IPR027271">
    <property type="entry name" value="Acetolactate_synth/TF_NikR_C"/>
</dbReference>
<evidence type="ECO:0000256" key="3">
    <source>
        <dbReference type="ARBA" id="ARBA00006341"/>
    </source>
</evidence>
<protein>
    <recommendedName>
        <fullName evidence="8">Acetolactate synthase small subunit</fullName>
        <shortName evidence="8">AHAS</shortName>
        <shortName evidence="8">ALS</shortName>
        <ecNumber evidence="8">2.2.1.6</ecNumber>
    </recommendedName>
    <alternativeName>
        <fullName evidence="8">Acetohydroxy-acid synthase small subunit</fullName>
    </alternativeName>
</protein>
<comment type="subunit">
    <text evidence="4 8">Dimer of large and small chains.</text>
</comment>
<name>A0ABR9R5T6_9FIRM</name>
<dbReference type="RefSeq" id="WP_193502067.1">
    <property type="nucleotide sequence ID" value="NZ_JADCKC010000003.1"/>
</dbReference>
<evidence type="ECO:0000259" key="9">
    <source>
        <dbReference type="PROSITE" id="PS51671"/>
    </source>
</evidence>
<evidence type="ECO:0000256" key="5">
    <source>
        <dbReference type="ARBA" id="ARBA00022605"/>
    </source>
</evidence>